<evidence type="ECO:0000256" key="2">
    <source>
        <dbReference type="ARBA" id="ARBA00023002"/>
    </source>
</evidence>
<dbReference type="InterPro" id="IPR045312">
    <property type="entry name" value="PCBER-like"/>
</dbReference>
<dbReference type="CDD" id="cd05259">
    <property type="entry name" value="PCBER_SDR_a"/>
    <property type="match status" value="1"/>
</dbReference>
<dbReference type="InterPro" id="IPR051609">
    <property type="entry name" value="NmrA/Isoflavone_reductase-like"/>
</dbReference>
<evidence type="ECO:0000259" key="3">
    <source>
        <dbReference type="Pfam" id="PF05368"/>
    </source>
</evidence>
<accession>A0A9P4R3Y5</accession>
<dbReference type="Gene3D" id="3.90.25.10">
    <property type="entry name" value="UDP-galactose 4-epimerase, domain 1"/>
    <property type="match status" value="1"/>
</dbReference>
<dbReference type="SUPFAM" id="SSF51735">
    <property type="entry name" value="NAD(P)-binding Rossmann-fold domains"/>
    <property type="match status" value="1"/>
</dbReference>
<dbReference type="Proteomes" id="UP000799444">
    <property type="component" value="Unassembled WGS sequence"/>
</dbReference>
<dbReference type="InterPro" id="IPR008030">
    <property type="entry name" value="NmrA-like"/>
</dbReference>
<dbReference type="Gene3D" id="3.40.50.720">
    <property type="entry name" value="NAD(P)-binding Rossmann-like Domain"/>
    <property type="match status" value="1"/>
</dbReference>
<keyword evidence="2" id="KW-0560">Oxidoreductase</keyword>
<dbReference type="InterPro" id="IPR036291">
    <property type="entry name" value="NAD(P)-bd_dom_sf"/>
</dbReference>
<dbReference type="AlphaFoldDB" id="A0A9P4R3Y5"/>
<keyword evidence="1" id="KW-0521">NADP</keyword>
<comment type="caution">
    <text evidence="4">The sequence shown here is derived from an EMBL/GenBank/DDBJ whole genome shotgun (WGS) entry which is preliminary data.</text>
</comment>
<protein>
    <submittedName>
        <fullName evidence="4">NAD(P)-binding protein</fullName>
    </submittedName>
</protein>
<organism evidence="4 5">
    <name type="scientific">Polyplosphaeria fusca</name>
    <dbReference type="NCBI Taxonomy" id="682080"/>
    <lineage>
        <taxon>Eukaryota</taxon>
        <taxon>Fungi</taxon>
        <taxon>Dikarya</taxon>
        <taxon>Ascomycota</taxon>
        <taxon>Pezizomycotina</taxon>
        <taxon>Dothideomycetes</taxon>
        <taxon>Pleosporomycetidae</taxon>
        <taxon>Pleosporales</taxon>
        <taxon>Tetraplosphaeriaceae</taxon>
        <taxon>Polyplosphaeria</taxon>
    </lineage>
</organism>
<dbReference type="OrthoDB" id="9984533at2759"/>
<dbReference type="PANTHER" id="PTHR47706:SF9">
    <property type="entry name" value="NMRA-LIKE DOMAIN-CONTAINING PROTEIN-RELATED"/>
    <property type="match status" value="1"/>
</dbReference>
<dbReference type="EMBL" id="ML996125">
    <property type="protein sequence ID" value="KAF2736388.1"/>
    <property type="molecule type" value="Genomic_DNA"/>
</dbReference>
<gene>
    <name evidence="4" type="ORF">EJ04DRAFT_511061</name>
</gene>
<evidence type="ECO:0000313" key="5">
    <source>
        <dbReference type="Proteomes" id="UP000799444"/>
    </source>
</evidence>
<evidence type="ECO:0000256" key="1">
    <source>
        <dbReference type="ARBA" id="ARBA00022857"/>
    </source>
</evidence>
<dbReference type="Pfam" id="PF05368">
    <property type="entry name" value="NmrA"/>
    <property type="match status" value="1"/>
</dbReference>
<keyword evidence="5" id="KW-1185">Reference proteome</keyword>
<reference evidence="4" key="1">
    <citation type="journal article" date="2020" name="Stud. Mycol.">
        <title>101 Dothideomycetes genomes: a test case for predicting lifestyles and emergence of pathogens.</title>
        <authorList>
            <person name="Haridas S."/>
            <person name="Albert R."/>
            <person name="Binder M."/>
            <person name="Bloem J."/>
            <person name="Labutti K."/>
            <person name="Salamov A."/>
            <person name="Andreopoulos B."/>
            <person name="Baker S."/>
            <person name="Barry K."/>
            <person name="Bills G."/>
            <person name="Bluhm B."/>
            <person name="Cannon C."/>
            <person name="Castanera R."/>
            <person name="Culley D."/>
            <person name="Daum C."/>
            <person name="Ezra D."/>
            <person name="Gonzalez J."/>
            <person name="Henrissat B."/>
            <person name="Kuo A."/>
            <person name="Liang C."/>
            <person name="Lipzen A."/>
            <person name="Lutzoni F."/>
            <person name="Magnuson J."/>
            <person name="Mondo S."/>
            <person name="Nolan M."/>
            <person name="Ohm R."/>
            <person name="Pangilinan J."/>
            <person name="Park H.-J."/>
            <person name="Ramirez L."/>
            <person name="Alfaro M."/>
            <person name="Sun H."/>
            <person name="Tritt A."/>
            <person name="Yoshinaga Y."/>
            <person name="Zwiers L.-H."/>
            <person name="Turgeon B."/>
            <person name="Goodwin S."/>
            <person name="Spatafora J."/>
            <person name="Crous P."/>
            <person name="Grigoriev I."/>
        </authorList>
    </citation>
    <scope>NUCLEOTIDE SEQUENCE</scope>
    <source>
        <strain evidence="4">CBS 125425</strain>
    </source>
</reference>
<evidence type="ECO:0000313" key="4">
    <source>
        <dbReference type="EMBL" id="KAF2736388.1"/>
    </source>
</evidence>
<name>A0A9P4R3Y5_9PLEO</name>
<proteinExistence type="predicted"/>
<dbReference type="PANTHER" id="PTHR47706">
    <property type="entry name" value="NMRA-LIKE FAMILY PROTEIN"/>
    <property type="match status" value="1"/>
</dbReference>
<feature type="domain" description="NmrA-like" evidence="3">
    <location>
        <begin position="4"/>
        <end position="245"/>
    </location>
</feature>
<sequence>MPIQNVALIGANGNLGPYILSALTSSPFTPFVLNRASSKSQYTNVQVLTVPDDLDPATITPLLKSYSIDALILAFEGALVEPAKKMIHAAFDAGVHRVIPADFGSCDSADPETVQLLPLMAGKQQVRELLIELARKERAEGVRAFTWTSLVTGHMFDWGLKGALLKFDVAKRKAYLIDGGDVKFSASNLEFIGRAAVRVLEREGETANRLLYVHSHWVTQKEVLEVLERVMGERWERVVLDGKEVIEGERPKMLEGDHDATEEIVAVHGLVASDWKGKEGFANELLGLEEEDLEQVIRRVVREMIQ</sequence>
<dbReference type="GO" id="GO:0016491">
    <property type="term" value="F:oxidoreductase activity"/>
    <property type="evidence" value="ECO:0007669"/>
    <property type="project" value="UniProtKB-KW"/>
</dbReference>